<sequence>MDRPTRHCRRCRRSRIRAVDFHVETIRSLRSVEPERTCRSDPRSDHSVRRTRAESERRRHRHRKCAVGASHRTGRPHRRDPADDRSSPMKPSSALSLSAIATVFVVGSAYLTFDVVHVDWFKNYTTATMTLPNSGGLVPRSPVLLSGLRVGEVTTVENTETGVEVAFRVSDDYRIPVASEVSIEILSALGEPYVEFKPVRDDGRFLENGQHIDTAAIQVPLSIPEMARTVTDLLGQLDPDAVSSIVDTFTQALSGTASVVPTLARSTSLLAATLLSRTPQINSALIDMQTIASDMEWVGPSLTDAAPTWTEMGRLIDKVVAAFAELARTPGMPDSYTEGTGLLPFLQSLSAWIDRVGPDLAPLVPVLQPLAAEAETSLGRIDLSALIAQALDATGDSALHLYVNVN</sequence>
<dbReference type="PANTHER" id="PTHR33371">
    <property type="entry name" value="INTERMEMBRANE PHOSPHOLIPID TRANSPORT SYSTEM BINDING PROTEIN MLAD-RELATED"/>
    <property type="match status" value="1"/>
</dbReference>
<keyword evidence="5" id="KW-1185">Reference proteome</keyword>
<dbReference type="Proteomes" id="UP000535543">
    <property type="component" value="Unassembled WGS sequence"/>
</dbReference>
<feature type="region of interest" description="Disordered" evidence="1">
    <location>
        <begin position="32"/>
        <end position="92"/>
    </location>
</feature>
<keyword evidence="2" id="KW-0472">Membrane</keyword>
<reference evidence="4 5" key="1">
    <citation type="submission" date="2019-05" db="EMBL/GenBank/DDBJ databases">
        <authorList>
            <person name="Lee S.D."/>
        </authorList>
    </citation>
    <scope>NUCLEOTIDE SEQUENCE [LARGE SCALE GENOMIC DNA]</scope>
    <source>
        <strain evidence="4 5">YC2-7</strain>
    </source>
</reference>
<organism evidence="4 5">
    <name type="scientific">Antrihabitans stalactiti</name>
    <dbReference type="NCBI Taxonomy" id="2584121"/>
    <lineage>
        <taxon>Bacteria</taxon>
        <taxon>Bacillati</taxon>
        <taxon>Actinomycetota</taxon>
        <taxon>Actinomycetes</taxon>
        <taxon>Mycobacteriales</taxon>
        <taxon>Nocardiaceae</taxon>
        <taxon>Antrihabitans</taxon>
    </lineage>
</organism>
<feature type="domain" description="Mce/MlaD" evidence="3">
    <location>
        <begin position="124"/>
        <end position="198"/>
    </location>
</feature>
<evidence type="ECO:0000259" key="3">
    <source>
        <dbReference type="Pfam" id="PF02470"/>
    </source>
</evidence>
<keyword evidence="2" id="KW-0812">Transmembrane</keyword>
<feature type="compositionally biased region" description="Basic and acidic residues" evidence="1">
    <location>
        <begin position="32"/>
        <end position="57"/>
    </location>
</feature>
<name>A0A848K6A5_9NOCA</name>
<proteinExistence type="predicted"/>
<keyword evidence="2" id="KW-1133">Transmembrane helix</keyword>
<accession>A0A848K6A5</accession>
<gene>
    <name evidence="4" type="ORF">FGL95_04425</name>
</gene>
<evidence type="ECO:0000256" key="1">
    <source>
        <dbReference type="SAM" id="MobiDB-lite"/>
    </source>
</evidence>
<protein>
    <submittedName>
        <fullName evidence="4">MCE family protein</fullName>
    </submittedName>
</protein>
<dbReference type="Pfam" id="PF02470">
    <property type="entry name" value="MlaD"/>
    <property type="match status" value="1"/>
</dbReference>
<dbReference type="AlphaFoldDB" id="A0A848K6A5"/>
<evidence type="ECO:0000256" key="2">
    <source>
        <dbReference type="SAM" id="Phobius"/>
    </source>
</evidence>
<feature type="transmembrane region" description="Helical" evidence="2">
    <location>
        <begin position="94"/>
        <end position="113"/>
    </location>
</feature>
<evidence type="ECO:0000313" key="5">
    <source>
        <dbReference type="Proteomes" id="UP000535543"/>
    </source>
</evidence>
<dbReference type="InterPro" id="IPR052336">
    <property type="entry name" value="MlaD_Phospholipid_Transporter"/>
</dbReference>
<dbReference type="InterPro" id="IPR003399">
    <property type="entry name" value="Mce/MlaD"/>
</dbReference>
<dbReference type="PANTHER" id="PTHR33371:SF16">
    <property type="entry name" value="MCE-FAMILY PROTEIN MCE3F"/>
    <property type="match status" value="1"/>
</dbReference>
<dbReference type="GO" id="GO:0005576">
    <property type="term" value="C:extracellular region"/>
    <property type="evidence" value="ECO:0007669"/>
    <property type="project" value="TreeGrafter"/>
</dbReference>
<dbReference type="EMBL" id="VCQU01000001">
    <property type="protein sequence ID" value="NMN94283.1"/>
    <property type="molecule type" value="Genomic_DNA"/>
</dbReference>
<reference evidence="4 5" key="2">
    <citation type="submission" date="2020-06" db="EMBL/GenBank/DDBJ databases">
        <title>Antribacter stalactiti gen. nov., sp. nov., a new member of the family Nacardiaceae isolated from a cave.</title>
        <authorList>
            <person name="Kim I.S."/>
        </authorList>
    </citation>
    <scope>NUCLEOTIDE SEQUENCE [LARGE SCALE GENOMIC DNA]</scope>
    <source>
        <strain evidence="4 5">YC2-7</strain>
    </source>
</reference>
<comment type="caution">
    <text evidence="4">The sequence shown here is derived from an EMBL/GenBank/DDBJ whole genome shotgun (WGS) entry which is preliminary data.</text>
</comment>
<evidence type="ECO:0000313" key="4">
    <source>
        <dbReference type="EMBL" id="NMN94283.1"/>
    </source>
</evidence>